<dbReference type="STRING" id="633440.SAMN05421869_125105"/>
<dbReference type="Pfam" id="PF05988">
    <property type="entry name" value="DUF899"/>
    <property type="match status" value="1"/>
</dbReference>
<dbReference type="EMBL" id="FNDJ01000025">
    <property type="protein sequence ID" value="SDL39188.1"/>
    <property type="molecule type" value="Genomic_DNA"/>
</dbReference>
<dbReference type="AlphaFoldDB" id="A0A1G9JNT6"/>
<protein>
    <submittedName>
        <fullName evidence="2">Predicted dithiol-disulfide oxidoreductase, DUF899 family</fullName>
    </submittedName>
</protein>
<dbReference type="RefSeq" id="WP_245765585.1">
    <property type="nucleotide sequence ID" value="NZ_FNDJ01000025.1"/>
</dbReference>
<dbReference type="SUPFAM" id="SSF52833">
    <property type="entry name" value="Thioredoxin-like"/>
    <property type="match status" value="1"/>
</dbReference>
<reference evidence="2 3" key="1">
    <citation type="submission" date="2016-10" db="EMBL/GenBank/DDBJ databases">
        <authorList>
            <person name="de Groot N.N."/>
        </authorList>
    </citation>
    <scope>NUCLEOTIDE SEQUENCE [LARGE SCALE GENOMIC DNA]</scope>
    <source>
        <strain evidence="2 3">CGMCC 4.6533</strain>
    </source>
</reference>
<feature type="region of interest" description="Disordered" evidence="1">
    <location>
        <begin position="185"/>
        <end position="204"/>
    </location>
</feature>
<dbReference type="InterPro" id="IPR010296">
    <property type="entry name" value="DUF899_thioredox"/>
</dbReference>
<evidence type="ECO:0000256" key="1">
    <source>
        <dbReference type="SAM" id="MobiDB-lite"/>
    </source>
</evidence>
<evidence type="ECO:0000313" key="3">
    <source>
        <dbReference type="Proteomes" id="UP000199202"/>
    </source>
</evidence>
<accession>A0A1G9JNT6</accession>
<dbReference type="Proteomes" id="UP000199202">
    <property type="component" value="Unassembled WGS sequence"/>
</dbReference>
<proteinExistence type="predicted"/>
<dbReference type="InterPro" id="IPR036249">
    <property type="entry name" value="Thioredoxin-like_sf"/>
</dbReference>
<sequence length="204" mass="23138">MIVSAEEWQRARDDLLVAEKEATRALDAIAARRRRLPMVRFTGDYVFDTPAGKRSLLDLFEGRNQLAVYQFMDNGPDHYCPGCTWFTDNVPIHGLDLLAECGVTWVTVSDMPLAQIEAYKARKGWTLPFVSTHGTSFAKDCGAEGFMLSVFLRDGDDVYRTYNTTARGVDRLVFANSMRDLMPYGRQQDWEDSPPGWPQHPTYG</sequence>
<gene>
    <name evidence="2" type="ORF">SAMN05421869_125105</name>
</gene>
<evidence type="ECO:0000313" key="2">
    <source>
        <dbReference type="EMBL" id="SDL39188.1"/>
    </source>
</evidence>
<name>A0A1G9JNT6_9ACTN</name>
<organism evidence="2 3">
    <name type="scientific">Nonomuraea jiangxiensis</name>
    <dbReference type="NCBI Taxonomy" id="633440"/>
    <lineage>
        <taxon>Bacteria</taxon>
        <taxon>Bacillati</taxon>
        <taxon>Actinomycetota</taxon>
        <taxon>Actinomycetes</taxon>
        <taxon>Streptosporangiales</taxon>
        <taxon>Streptosporangiaceae</taxon>
        <taxon>Nonomuraea</taxon>
    </lineage>
</organism>
<keyword evidence="3" id="KW-1185">Reference proteome</keyword>